<dbReference type="Proteomes" id="UP000778262">
    <property type="component" value="Unassembled WGS sequence"/>
</dbReference>
<dbReference type="AlphaFoldDB" id="A0A9Q4T7X3"/>
<feature type="domain" description="RES" evidence="1">
    <location>
        <begin position="52"/>
        <end position="167"/>
    </location>
</feature>
<dbReference type="Pfam" id="PF08808">
    <property type="entry name" value="RES"/>
    <property type="match status" value="1"/>
</dbReference>
<organism evidence="2 3">
    <name type="scientific">Cronobacter dublinensis</name>
    <dbReference type="NCBI Taxonomy" id="413497"/>
    <lineage>
        <taxon>Bacteria</taxon>
        <taxon>Pseudomonadati</taxon>
        <taxon>Pseudomonadota</taxon>
        <taxon>Gammaproteobacteria</taxon>
        <taxon>Enterobacterales</taxon>
        <taxon>Enterobacteriaceae</taxon>
        <taxon>Cronobacter</taxon>
    </lineage>
</organism>
<protein>
    <submittedName>
        <fullName evidence="2">RES domain-containing protein</fullName>
    </submittedName>
</protein>
<accession>A0A9Q4T7X3</accession>
<sequence>MLKHTEDLHERLKEIIACEEKGDCKVRIDLPHSTFYKMQDGSYGGNGVYFNKKSSTRFSLKDKSKGVIYLALTPHTALKEFFQDEEVIARQDFEQNCMAELTATRSLTVFDVSALALQLKIPVGDLMGPKEPVYPFTQLLAQVLSPYADGMIYLSRHTGKTCIVLWSDSVDGGGCLDTTSVTSLNNYSHNGKSAKQILKSELAILVA</sequence>
<dbReference type="EMBL" id="RPBY01000013">
    <property type="protein sequence ID" value="NCH89974.1"/>
    <property type="molecule type" value="Genomic_DNA"/>
</dbReference>
<comment type="caution">
    <text evidence="2">The sequence shown here is derived from an EMBL/GenBank/DDBJ whole genome shotgun (WGS) entry which is preliminary data.</text>
</comment>
<dbReference type="RefSeq" id="WP_097630388.1">
    <property type="nucleotide sequence ID" value="NZ_NRNP01000014.1"/>
</dbReference>
<name>A0A9Q4T7X3_9ENTR</name>
<gene>
    <name evidence="2" type="ORF">EHJ13_21440</name>
</gene>
<evidence type="ECO:0000313" key="2">
    <source>
        <dbReference type="EMBL" id="NCH89974.1"/>
    </source>
</evidence>
<reference evidence="2" key="1">
    <citation type="submission" date="2018-11" db="EMBL/GenBank/DDBJ databases">
        <title>Genomics analysis of Putative Virulence Factors on Adhesion and Cytotoxicity for Cronobacter spp.</title>
        <authorList>
            <person name="Cui J."/>
        </authorList>
    </citation>
    <scope>NUCLEOTIDE SEQUENCE</scope>
    <source>
        <strain evidence="2">SD69</strain>
    </source>
</reference>
<dbReference type="InterPro" id="IPR014914">
    <property type="entry name" value="RES_dom"/>
</dbReference>
<evidence type="ECO:0000313" key="3">
    <source>
        <dbReference type="Proteomes" id="UP000778262"/>
    </source>
</evidence>
<evidence type="ECO:0000259" key="1">
    <source>
        <dbReference type="Pfam" id="PF08808"/>
    </source>
</evidence>
<proteinExistence type="predicted"/>